<dbReference type="KEGG" id="llu:AKJ09_05240"/>
<dbReference type="Pfam" id="PF05893">
    <property type="entry name" value="LuxC"/>
    <property type="match status" value="1"/>
</dbReference>
<evidence type="ECO:0000313" key="2">
    <source>
        <dbReference type="EMBL" id="AKU98576.1"/>
    </source>
</evidence>
<dbReference type="AlphaFoldDB" id="A0A0K1PYV1"/>
<reference evidence="2 3" key="1">
    <citation type="submission" date="2015-08" db="EMBL/GenBank/DDBJ databases">
        <authorList>
            <person name="Babu N.S."/>
            <person name="Beckwith C.J."/>
            <person name="Beseler K.G."/>
            <person name="Brison A."/>
            <person name="Carone J.V."/>
            <person name="Caskin T.P."/>
            <person name="Diamond M."/>
            <person name="Durham M.E."/>
            <person name="Foxe J.M."/>
            <person name="Go M."/>
            <person name="Henderson B.A."/>
            <person name="Jones I.B."/>
            <person name="McGettigan J.A."/>
            <person name="Micheletti S.J."/>
            <person name="Nasrallah M.E."/>
            <person name="Ortiz D."/>
            <person name="Piller C.R."/>
            <person name="Privatt S.R."/>
            <person name="Schneider S.L."/>
            <person name="Sharp S."/>
            <person name="Smith T.C."/>
            <person name="Stanton J.D."/>
            <person name="Ullery H.E."/>
            <person name="Wilson R.J."/>
            <person name="Serrano M.G."/>
            <person name="Buck G."/>
            <person name="Lee V."/>
            <person name="Wang Y."/>
            <person name="Carvalho R."/>
            <person name="Voegtly L."/>
            <person name="Shi R."/>
            <person name="Duckworth R."/>
            <person name="Johnson A."/>
            <person name="Loviza R."/>
            <person name="Walstead R."/>
            <person name="Shah Z."/>
            <person name="Kiflezghi M."/>
            <person name="Wade K."/>
            <person name="Ball S.L."/>
            <person name="Bradley K.W."/>
            <person name="Asai D.J."/>
            <person name="Bowman C.A."/>
            <person name="Russell D.A."/>
            <person name="Pope W.H."/>
            <person name="Jacobs-Sera D."/>
            <person name="Hendrix R.W."/>
            <person name="Hatfull G.F."/>
        </authorList>
    </citation>
    <scope>NUCLEOTIDE SEQUENCE [LARGE SCALE GENOMIC DNA]</scope>
    <source>
        <strain evidence="2 3">DSM 27648</strain>
    </source>
</reference>
<dbReference type="RefSeq" id="WP_146649513.1">
    <property type="nucleotide sequence ID" value="NZ_CP012333.1"/>
</dbReference>
<dbReference type="GO" id="GO:0003995">
    <property type="term" value="F:acyl-CoA dehydrogenase activity"/>
    <property type="evidence" value="ECO:0007669"/>
    <property type="project" value="InterPro"/>
</dbReference>
<dbReference type="GO" id="GO:0008218">
    <property type="term" value="P:bioluminescence"/>
    <property type="evidence" value="ECO:0007669"/>
    <property type="project" value="InterPro"/>
</dbReference>
<evidence type="ECO:0000256" key="1">
    <source>
        <dbReference type="ARBA" id="ARBA00022857"/>
    </source>
</evidence>
<dbReference type="EMBL" id="CP012333">
    <property type="protein sequence ID" value="AKU98576.1"/>
    <property type="molecule type" value="Genomic_DNA"/>
</dbReference>
<evidence type="ECO:0008006" key="4">
    <source>
        <dbReference type="Google" id="ProtNLM"/>
    </source>
</evidence>
<evidence type="ECO:0000313" key="3">
    <source>
        <dbReference type="Proteomes" id="UP000064967"/>
    </source>
</evidence>
<protein>
    <recommendedName>
        <fullName evidence="4">Long-chain-fatty-acyl-CoA reductase</fullName>
    </recommendedName>
</protein>
<name>A0A0K1PYV1_9BACT</name>
<dbReference type="SUPFAM" id="SSF53720">
    <property type="entry name" value="ALDH-like"/>
    <property type="match status" value="1"/>
</dbReference>
<keyword evidence="1" id="KW-0521">NADP</keyword>
<sequence length="355" mass="37635">MSPRSVRDQAARVSDVKRLVDAARDVARNRGAIASELVAMTGLSPEGVDLAFEKHLELRPSDAEVASLVARAGDAPSVAVVLSANVFVGALRALAIARAASDDVIVRPSRREPVFARALVDAARALGDTGIRLDEAFEVASLERGEIHVYGRDETIDEVRKNARVRVRGHGSGMGVAWLSERAELESAARLLADDVVAFDQRGCLSPRVVMVEGDDARAEAFGEALHEALSRYDTLVPRGTIPADERPAAARYVDTMTYAGSAIVGAGHVVGVAPAGSAFVLPPSWRHVHVVPSSNAREAAAWLSPVARGVVTLGSNDLSAARALAGVVTTWARLAEIGRMQRPPLDGPVDLREF</sequence>
<organism evidence="2 3">
    <name type="scientific">Labilithrix luteola</name>
    <dbReference type="NCBI Taxonomy" id="1391654"/>
    <lineage>
        <taxon>Bacteria</taxon>
        <taxon>Pseudomonadati</taxon>
        <taxon>Myxococcota</taxon>
        <taxon>Polyangia</taxon>
        <taxon>Polyangiales</taxon>
        <taxon>Labilitrichaceae</taxon>
        <taxon>Labilithrix</taxon>
    </lineage>
</organism>
<gene>
    <name evidence="2" type="ORF">AKJ09_05240</name>
</gene>
<dbReference type="InterPro" id="IPR008670">
    <property type="entry name" value="CoA_reduct_LuxC"/>
</dbReference>
<dbReference type="Proteomes" id="UP000064967">
    <property type="component" value="Chromosome"/>
</dbReference>
<accession>A0A0K1PYV1</accession>
<keyword evidence="3" id="KW-1185">Reference proteome</keyword>
<dbReference type="InterPro" id="IPR016161">
    <property type="entry name" value="Ald_DH/histidinol_DH"/>
</dbReference>
<proteinExistence type="predicted"/>
<dbReference type="OrthoDB" id="5510691at2"/>
<dbReference type="STRING" id="1391654.AKJ09_05240"/>